<reference evidence="2 3" key="1">
    <citation type="journal article" date="2013" name="BMC Genomics">
        <title>The miniature genome of a carnivorous plant Genlisea aurea contains a low number of genes and short non-coding sequences.</title>
        <authorList>
            <person name="Leushkin E.V."/>
            <person name="Sutormin R.A."/>
            <person name="Nabieva E.R."/>
            <person name="Penin A.A."/>
            <person name="Kondrashov A.S."/>
            <person name="Logacheva M.D."/>
        </authorList>
    </citation>
    <scope>NUCLEOTIDE SEQUENCE [LARGE SCALE GENOMIC DNA]</scope>
</reference>
<name>S8DM20_9LAMI</name>
<dbReference type="PANTHER" id="PTHR10257:SF117">
    <property type="entry name" value="SERINE_THREONINE PROTEIN PHOSPHATASE 2A REGULATORY SUBUNIT"/>
    <property type="match status" value="1"/>
</dbReference>
<protein>
    <recommendedName>
        <fullName evidence="4">Serine/threonine protein phosphatase 2A regulatory subunit</fullName>
    </recommendedName>
</protein>
<dbReference type="GO" id="GO:0019888">
    <property type="term" value="F:protein phosphatase regulator activity"/>
    <property type="evidence" value="ECO:0007669"/>
    <property type="project" value="InterPro"/>
</dbReference>
<feature type="region of interest" description="Disordered" evidence="1">
    <location>
        <begin position="1"/>
        <end position="24"/>
    </location>
</feature>
<dbReference type="Proteomes" id="UP000015453">
    <property type="component" value="Unassembled WGS sequence"/>
</dbReference>
<dbReference type="PANTHER" id="PTHR10257">
    <property type="entry name" value="SERINE/THREONINE PROTEIN PHOSPHATASE 2A PP2A REGULATORY SUBUNIT B"/>
    <property type="match status" value="1"/>
</dbReference>
<dbReference type="InterPro" id="IPR016024">
    <property type="entry name" value="ARM-type_fold"/>
</dbReference>
<organism evidence="2 3">
    <name type="scientific">Genlisea aurea</name>
    <dbReference type="NCBI Taxonomy" id="192259"/>
    <lineage>
        <taxon>Eukaryota</taxon>
        <taxon>Viridiplantae</taxon>
        <taxon>Streptophyta</taxon>
        <taxon>Embryophyta</taxon>
        <taxon>Tracheophyta</taxon>
        <taxon>Spermatophyta</taxon>
        <taxon>Magnoliopsida</taxon>
        <taxon>eudicotyledons</taxon>
        <taxon>Gunneridae</taxon>
        <taxon>Pentapetalae</taxon>
        <taxon>asterids</taxon>
        <taxon>lamiids</taxon>
        <taxon>Lamiales</taxon>
        <taxon>Lentibulariaceae</taxon>
        <taxon>Genlisea</taxon>
    </lineage>
</organism>
<dbReference type="GO" id="GO:0000159">
    <property type="term" value="C:protein phosphatase type 2A complex"/>
    <property type="evidence" value="ECO:0007669"/>
    <property type="project" value="InterPro"/>
</dbReference>
<dbReference type="Gene3D" id="1.25.10.10">
    <property type="entry name" value="Leucine-rich Repeat Variant"/>
    <property type="match status" value="1"/>
</dbReference>
<evidence type="ECO:0000313" key="3">
    <source>
        <dbReference type="Proteomes" id="UP000015453"/>
    </source>
</evidence>
<evidence type="ECO:0000313" key="2">
    <source>
        <dbReference type="EMBL" id="EPS60662.1"/>
    </source>
</evidence>
<evidence type="ECO:0008006" key="4">
    <source>
        <dbReference type="Google" id="ProtNLM"/>
    </source>
</evidence>
<proteinExistence type="predicted"/>
<dbReference type="AlphaFoldDB" id="S8DM20"/>
<gene>
    <name evidence="2" type="ORF">M569_14139</name>
</gene>
<keyword evidence="3" id="KW-1185">Reference proteome</keyword>
<dbReference type="PIRSF" id="PIRSF028043">
    <property type="entry name" value="PP2A_B56"/>
    <property type="match status" value="1"/>
</dbReference>
<feature type="compositionally biased region" description="Low complexity" evidence="1">
    <location>
        <begin position="13"/>
        <end position="23"/>
    </location>
</feature>
<dbReference type="EMBL" id="AUSU01007388">
    <property type="protein sequence ID" value="EPS60662.1"/>
    <property type="molecule type" value="Genomic_DNA"/>
</dbReference>
<dbReference type="Pfam" id="PF01603">
    <property type="entry name" value="B56"/>
    <property type="match status" value="1"/>
</dbReference>
<sequence length="476" mass="54187">MLNKMIKRRQQRRAPPSSSSSSAGYLTVNHASRLPATAPQISTPAAAPPPTAAAVEVLPPLRDVGPSDRHDVFVKKLRICCLAFDFSDAAAKSLREKEIKSQTLAELVDFLQSSSRKSLKMNEAMQGQLVEMISLNIFRCLPPATHENTASEWGGVDPEDDEVFMDPSWPHLQIVYELLLKYVISPETDTKIARKYVDHSFVLNLIDLFDSEDARERECLKTIVHRIYGRFMAHRPFIRSAISNTFYRFIFETQRHSGIAELLEILGSVINGFALPMKEEHKLFLARALIPLHKPPSVASYHQQLSYCVTLFVEKDSRLAETVIRGLLKYWPVTNSGKEVLFIGELEEVLDVIPSEEFKRCMIPLFRRIGRCINSSHCQVAERALFLWNNERVSVLIGENQDVILPIVFEAVERSRRGHWNKGVVGLSSNVRRMLMEMDGELFESCDKDFREREAGAVEVEGKREMNWKKLEEMAA</sequence>
<feature type="non-terminal residue" evidence="2">
    <location>
        <position position="476"/>
    </location>
</feature>
<dbReference type="GO" id="GO:0007165">
    <property type="term" value="P:signal transduction"/>
    <property type="evidence" value="ECO:0007669"/>
    <property type="project" value="InterPro"/>
</dbReference>
<dbReference type="SUPFAM" id="SSF48371">
    <property type="entry name" value="ARM repeat"/>
    <property type="match status" value="1"/>
</dbReference>
<feature type="compositionally biased region" description="Basic residues" evidence="1">
    <location>
        <begin position="1"/>
        <end position="12"/>
    </location>
</feature>
<dbReference type="FunFam" id="1.25.10.10:FF:000331">
    <property type="entry name" value="Phosphoprotein phosphatase, putative"/>
    <property type="match status" value="1"/>
</dbReference>
<comment type="caution">
    <text evidence="2">The sequence shown here is derived from an EMBL/GenBank/DDBJ whole genome shotgun (WGS) entry which is preliminary data.</text>
</comment>
<dbReference type="OrthoDB" id="10264446at2759"/>
<accession>S8DM20</accession>
<evidence type="ECO:0000256" key="1">
    <source>
        <dbReference type="SAM" id="MobiDB-lite"/>
    </source>
</evidence>
<dbReference type="InterPro" id="IPR002554">
    <property type="entry name" value="PP2A_B56"/>
</dbReference>
<dbReference type="InterPro" id="IPR011989">
    <property type="entry name" value="ARM-like"/>
</dbReference>